<dbReference type="Proteomes" id="UP000054926">
    <property type="component" value="Unassembled WGS sequence"/>
</dbReference>
<organism evidence="1 2">
    <name type="scientific">Legionella steelei</name>
    <dbReference type="NCBI Taxonomy" id="947033"/>
    <lineage>
        <taxon>Bacteria</taxon>
        <taxon>Pseudomonadati</taxon>
        <taxon>Pseudomonadota</taxon>
        <taxon>Gammaproteobacteria</taxon>
        <taxon>Legionellales</taxon>
        <taxon>Legionellaceae</taxon>
        <taxon>Legionella</taxon>
    </lineage>
</organism>
<name>A0A0W0ZHU3_9GAMM</name>
<dbReference type="STRING" id="947033.Lste_1899"/>
<gene>
    <name evidence="1" type="ORF">Lste_1899</name>
</gene>
<comment type="caution">
    <text evidence="1">The sequence shown here is derived from an EMBL/GenBank/DDBJ whole genome shotgun (WGS) entry which is preliminary data.</text>
</comment>
<accession>A0A0W0ZHU3</accession>
<evidence type="ECO:0000313" key="2">
    <source>
        <dbReference type="Proteomes" id="UP000054926"/>
    </source>
</evidence>
<dbReference type="AlphaFoldDB" id="A0A0W0ZHU3"/>
<evidence type="ECO:0000313" key="1">
    <source>
        <dbReference type="EMBL" id="KTD68741.1"/>
    </source>
</evidence>
<reference evidence="1 2" key="1">
    <citation type="submission" date="2015-11" db="EMBL/GenBank/DDBJ databases">
        <title>Genomic analysis of 38 Legionella species identifies large and diverse effector repertoires.</title>
        <authorList>
            <person name="Burstein D."/>
            <person name="Amaro F."/>
            <person name="Zusman T."/>
            <person name="Lifshitz Z."/>
            <person name="Cohen O."/>
            <person name="Gilbert J.A."/>
            <person name="Pupko T."/>
            <person name="Shuman H.A."/>
            <person name="Segal G."/>
        </authorList>
    </citation>
    <scope>NUCLEOTIDE SEQUENCE [LARGE SCALE GENOMIC DNA]</scope>
    <source>
        <strain evidence="1 2">IMVS3376</strain>
    </source>
</reference>
<dbReference type="EMBL" id="LNYY01000019">
    <property type="protein sequence ID" value="KTD68741.1"/>
    <property type="molecule type" value="Genomic_DNA"/>
</dbReference>
<keyword evidence="2" id="KW-1185">Reference proteome</keyword>
<dbReference type="PATRIC" id="fig|947033.5.peg.2016"/>
<dbReference type="OrthoDB" id="5639629at2"/>
<protein>
    <submittedName>
        <fullName evidence="1">Uncharacterized protein</fullName>
    </submittedName>
</protein>
<sequence length="262" mass="29941">MSIEAQKTQQIQDFRCAFLKYLLEPSEKRQSALIESCIELGNLTCLIAKQKAGSKKIGTDEINEELEPLVQEAIKDICITTAQSEVIQDFRDKLLKNNRNKAFKVDSVLEPAIQTLKDENRVVDNKHQKVFATIYPIELDGHRLKKSWFEASQHAGEAALTLSQKLMQTTLGVCKKDQIEESDARAYAQAYEDAKGHGIEKHRGLKEKFYNFCRALSCVLVVPYFHYSSQPSFWTTAKTTTQEDVDKSHEAIENYQKSFQKQ</sequence>
<dbReference type="RefSeq" id="WP_058510808.1">
    <property type="nucleotide sequence ID" value="NZ_DAIOMV010000006.1"/>
</dbReference>
<proteinExistence type="predicted"/>